<evidence type="ECO:0000256" key="2">
    <source>
        <dbReference type="SAM" id="SignalP"/>
    </source>
</evidence>
<evidence type="ECO:0000313" key="3">
    <source>
        <dbReference type="EMBL" id="HIU96145.1"/>
    </source>
</evidence>
<dbReference type="PROSITE" id="PS51257">
    <property type="entry name" value="PROKAR_LIPOPROTEIN"/>
    <property type="match status" value="1"/>
</dbReference>
<feature type="compositionally biased region" description="Basic and acidic residues" evidence="1">
    <location>
        <begin position="41"/>
        <end position="54"/>
    </location>
</feature>
<gene>
    <name evidence="3" type="ORF">IAD25_05460</name>
</gene>
<sequence length="95" mass="9989">MRNMKLFLAAILCVSLLAFAGCGNNDDNGTNASDGTVTEENVDRNDDSTKKDDGSLTEDMADGARDAIDDVEDGVNDVKDKVDGEDDAAKGTSNN</sequence>
<name>A0A9D1SUT4_9FIRM</name>
<dbReference type="EMBL" id="DVOB01000122">
    <property type="protein sequence ID" value="HIU96145.1"/>
    <property type="molecule type" value="Genomic_DNA"/>
</dbReference>
<evidence type="ECO:0000256" key="1">
    <source>
        <dbReference type="SAM" id="MobiDB-lite"/>
    </source>
</evidence>
<reference evidence="3" key="2">
    <citation type="journal article" date="2021" name="PeerJ">
        <title>Extensive microbial diversity within the chicken gut microbiome revealed by metagenomics and culture.</title>
        <authorList>
            <person name="Gilroy R."/>
            <person name="Ravi A."/>
            <person name="Getino M."/>
            <person name="Pursley I."/>
            <person name="Horton D.L."/>
            <person name="Alikhan N.F."/>
            <person name="Baker D."/>
            <person name="Gharbi K."/>
            <person name="Hall N."/>
            <person name="Watson M."/>
            <person name="Adriaenssens E.M."/>
            <person name="Foster-Nyarko E."/>
            <person name="Jarju S."/>
            <person name="Secka A."/>
            <person name="Antonio M."/>
            <person name="Oren A."/>
            <person name="Chaudhuri R.R."/>
            <person name="La Ragione R."/>
            <person name="Hildebrand F."/>
            <person name="Pallen M.J."/>
        </authorList>
    </citation>
    <scope>NUCLEOTIDE SEQUENCE</scope>
    <source>
        <strain evidence="3">ChiSjej4B22-8349</strain>
    </source>
</reference>
<feature type="region of interest" description="Disordered" evidence="1">
    <location>
        <begin position="25"/>
        <end position="95"/>
    </location>
</feature>
<accession>A0A9D1SUT4</accession>
<dbReference type="AlphaFoldDB" id="A0A9D1SUT4"/>
<feature type="compositionally biased region" description="Polar residues" evidence="1">
    <location>
        <begin position="25"/>
        <end position="39"/>
    </location>
</feature>
<proteinExistence type="predicted"/>
<dbReference type="Proteomes" id="UP000824130">
    <property type="component" value="Unassembled WGS sequence"/>
</dbReference>
<comment type="caution">
    <text evidence="3">The sequence shown here is derived from an EMBL/GenBank/DDBJ whole genome shotgun (WGS) entry which is preliminary data.</text>
</comment>
<feature type="signal peptide" evidence="2">
    <location>
        <begin position="1"/>
        <end position="20"/>
    </location>
</feature>
<protein>
    <submittedName>
        <fullName evidence="3">Uncharacterized protein</fullName>
    </submittedName>
</protein>
<keyword evidence="2" id="KW-0732">Signal</keyword>
<reference evidence="3" key="1">
    <citation type="submission" date="2020-10" db="EMBL/GenBank/DDBJ databases">
        <authorList>
            <person name="Gilroy R."/>
        </authorList>
    </citation>
    <scope>NUCLEOTIDE SEQUENCE</scope>
    <source>
        <strain evidence="3">ChiSjej4B22-8349</strain>
    </source>
</reference>
<evidence type="ECO:0000313" key="4">
    <source>
        <dbReference type="Proteomes" id="UP000824130"/>
    </source>
</evidence>
<feature type="chain" id="PRO_5038692399" evidence="2">
    <location>
        <begin position="21"/>
        <end position="95"/>
    </location>
</feature>
<organism evidence="3 4">
    <name type="scientific">Candidatus Allocopromorpha excrementipullorum</name>
    <dbReference type="NCBI Taxonomy" id="2840743"/>
    <lineage>
        <taxon>Bacteria</taxon>
        <taxon>Bacillati</taxon>
        <taxon>Bacillota</taxon>
        <taxon>Clostridia</taxon>
        <taxon>Eubacteriales</taxon>
        <taxon>Eubacteriaceae</taxon>
        <taxon>Eubacteriaceae incertae sedis</taxon>
        <taxon>Candidatus Allocopromorpha</taxon>
    </lineage>
</organism>